<sequence>MMRPLLRGKSERASADASVAQPALPTHAGHATAVSPGLHYTRSALQRATAAGAGQGLPVNLRTGIESLSGVDMSGVRVHYASSLPAQMNALAYAQGADIHLARGEEKHLPHEAWHVVQQRLGHVKPTMRLGGLNINDDPSLEREADRMGAQAMQHKGAPVTSARANKPACEVTDSFVGQRKVVKQSGGKWYSDYDPYTLFDTKAKATAYDKTLKTQGRDRISSRVPTLYTYTHIKPTNKLSSVPQGPHVVAHRVTLTALQNTMDVDDAEEIFDEQVLAPDDLDEVMDEESPGGGYSSQMQPRVDRFTTDYRALYTSVEQELQKTSPDLITVKHGVNTLINMDPYATYGWKSTKAASKKHTKGKGENVTSPTFSQLTDKPSTSSVANADAFDSFMKAREDLFDAHF</sequence>
<keyword evidence="4" id="KW-1185">Reference proteome</keyword>
<dbReference type="OrthoDB" id="292792at2"/>
<reference evidence="3 4" key="1">
    <citation type="submission" date="2018-07" db="EMBL/GenBank/DDBJ databases">
        <title>Dyella tabacisoli L4-6T, whole genome shotgun sequence.</title>
        <authorList>
            <person name="Zhou X.-K."/>
            <person name="Li W.-J."/>
            <person name="Duan Y.-Q."/>
        </authorList>
    </citation>
    <scope>NUCLEOTIDE SEQUENCE [LARGE SCALE GENOMIC DNA]</scope>
    <source>
        <strain evidence="3 4">L4-6</strain>
    </source>
</reference>
<feature type="region of interest" description="Disordered" evidence="1">
    <location>
        <begin position="1"/>
        <end position="23"/>
    </location>
</feature>
<protein>
    <submittedName>
        <fullName evidence="3">DUF4157 domain-containing protein</fullName>
    </submittedName>
</protein>
<accession>A0A369ULF7</accession>
<dbReference type="AlphaFoldDB" id="A0A369ULF7"/>
<feature type="region of interest" description="Disordered" evidence="1">
    <location>
        <begin position="356"/>
        <end position="384"/>
    </location>
</feature>
<comment type="caution">
    <text evidence="3">The sequence shown here is derived from an EMBL/GenBank/DDBJ whole genome shotgun (WGS) entry which is preliminary data.</text>
</comment>
<organism evidence="3 4">
    <name type="scientific">Dyella tabacisoli</name>
    <dbReference type="NCBI Taxonomy" id="2282381"/>
    <lineage>
        <taxon>Bacteria</taxon>
        <taxon>Pseudomonadati</taxon>
        <taxon>Pseudomonadota</taxon>
        <taxon>Gammaproteobacteria</taxon>
        <taxon>Lysobacterales</taxon>
        <taxon>Rhodanobacteraceae</taxon>
        <taxon>Dyella</taxon>
    </lineage>
</organism>
<evidence type="ECO:0000313" key="3">
    <source>
        <dbReference type="EMBL" id="RDD81361.1"/>
    </source>
</evidence>
<dbReference type="EMBL" id="QQAH01000011">
    <property type="protein sequence ID" value="RDD81361.1"/>
    <property type="molecule type" value="Genomic_DNA"/>
</dbReference>
<dbReference type="Proteomes" id="UP000253782">
    <property type="component" value="Unassembled WGS sequence"/>
</dbReference>
<name>A0A369ULF7_9GAMM</name>
<evidence type="ECO:0000259" key="2">
    <source>
        <dbReference type="Pfam" id="PF13699"/>
    </source>
</evidence>
<dbReference type="InterPro" id="IPR025295">
    <property type="entry name" value="eCIS_core_dom"/>
</dbReference>
<gene>
    <name evidence="3" type="ORF">DVJ77_13835</name>
</gene>
<evidence type="ECO:0000256" key="1">
    <source>
        <dbReference type="SAM" id="MobiDB-lite"/>
    </source>
</evidence>
<feature type="domain" description="eCIS core" evidence="2">
    <location>
        <begin position="57"/>
        <end position="120"/>
    </location>
</feature>
<evidence type="ECO:0000313" key="4">
    <source>
        <dbReference type="Proteomes" id="UP000253782"/>
    </source>
</evidence>
<feature type="compositionally biased region" description="Polar residues" evidence="1">
    <location>
        <begin position="366"/>
        <end position="384"/>
    </location>
</feature>
<dbReference type="Pfam" id="PF13699">
    <property type="entry name" value="eCIS_core"/>
    <property type="match status" value="1"/>
</dbReference>
<proteinExistence type="predicted"/>